<evidence type="ECO:0000256" key="8">
    <source>
        <dbReference type="SAM" id="Phobius"/>
    </source>
</evidence>
<reference evidence="9 10" key="1">
    <citation type="submission" date="2019-07" db="EMBL/GenBank/DDBJ databases">
        <authorList>
            <person name="Hibberd C M."/>
            <person name="Gehrig L. J."/>
            <person name="Chang H.-W."/>
            <person name="Venkatesh S."/>
        </authorList>
    </citation>
    <scope>NUCLEOTIDE SEQUENCE [LARGE SCALE GENOMIC DNA]</scope>
    <source>
        <strain evidence="9">Dorea_formicigenerans_SSTS_Bg7063</strain>
    </source>
</reference>
<comment type="subcellular location">
    <subcellularLocation>
        <location evidence="1">Cell membrane</location>
        <topology evidence="1">Multi-pass membrane protein</topology>
    </subcellularLocation>
</comment>
<dbReference type="GO" id="GO:0005886">
    <property type="term" value="C:plasma membrane"/>
    <property type="evidence" value="ECO:0007669"/>
    <property type="project" value="UniProtKB-SubCell"/>
</dbReference>
<dbReference type="GO" id="GO:0005283">
    <property type="term" value="F:amino acid:sodium symporter activity"/>
    <property type="evidence" value="ECO:0007669"/>
    <property type="project" value="InterPro"/>
</dbReference>
<evidence type="ECO:0000313" key="9">
    <source>
        <dbReference type="EMBL" id="VUX07911.1"/>
    </source>
</evidence>
<organism evidence="9 10">
    <name type="scientific">Dorea formicigenerans</name>
    <dbReference type="NCBI Taxonomy" id="39486"/>
    <lineage>
        <taxon>Bacteria</taxon>
        <taxon>Bacillati</taxon>
        <taxon>Bacillota</taxon>
        <taxon>Clostridia</taxon>
        <taxon>Lachnospirales</taxon>
        <taxon>Lachnospiraceae</taxon>
        <taxon>Dorea</taxon>
    </lineage>
</organism>
<feature type="transmembrane region" description="Helical" evidence="8">
    <location>
        <begin position="98"/>
        <end position="119"/>
    </location>
</feature>
<evidence type="ECO:0000256" key="2">
    <source>
        <dbReference type="ARBA" id="ARBA00009261"/>
    </source>
</evidence>
<keyword evidence="3" id="KW-0813">Transport</keyword>
<dbReference type="EMBL" id="CABHNI010000028">
    <property type="protein sequence ID" value="VUX07911.1"/>
    <property type="molecule type" value="Genomic_DNA"/>
</dbReference>
<evidence type="ECO:0000256" key="4">
    <source>
        <dbReference type="ARBA" id="ARBA00022475"/>
    </source>
</evidence>
<dbReference type="Proteomes" id="UP000358366">
    <property type="component" value="Unassembled WGS sequence"/>
</dbReference>
<keyword evidence="7 8" id="KW-0472">Membrane</keyword>
<feature type="transmembrane region" description="Helical" evidence="8">
    <location>
        <begin position="14"/>
        <end position="33"/>
    </location>
</feature>
<gene>
    <name evidence="9" type="primary">alsT_4</name>
    <name evidence="9" type="ORF">DFSSTS7063_01569</name>
</gene>
<feature type="transmembrane region" description="Helical" evidence="8">
    <location>
        <begin position="68"/>
        <end position="92"/>
    </location>
</feature>
<comment type="similarity">
    <text evidence="2">Belongs to the alanine or glycine:cation symporter (AGCS) (TC 2.A.25) family.</text>
</comment>
<sequence>MEQLNTIITKIDDFVWGPVMLILLVGTGIFLTIRTRFLTWRNLGYALKSTLSKEARTKSRGEGDVSPFSALTTALAVTIGTGNIVGVATAMVSGGPGALVWMWISAAFGLTPSSVNVCWQSSTVK</sequence>
<evidence type="ECO:0000256" key="7">
    <source>
        <dbReference type="ARBA" id="ARBA00023136"/>
    </source>
</evidence>
<dbReference type="PANTHER" id="PTHR30330">
    <property type="entry name" value="AGSS FAMILY TRANSPORTER, SODIUM-ALANINE"/>
    <property type="match status" value="1"/>
</dbReference>
<keyword evidence="4" id="KW-1003">Cell membrane</keyword>
<dbReference type="InterPro" id="IPR001463">
    <property type="entry name" value="Na/Ala_symport"/>
</dbReference>
<accession>A0A564TKY2</accession>
<keyword evidence="6 8" id="KW-1133">Transmembrane helix</keyword>
<keyword evidence="5 8" id="KW-0812">Transmembrane</keyword>
<evidence type="ECO:0000256" key="6">
    <source>
        <dbReference type="ARBA" id="ARBA00022989"/>
    </source>
</evidence>
<protein>
    <submittedName>
        <fullName evidence="9">Amino-acid carrier protein AlsT</fullName>
    </submittedName>
</protein>
<evidence type="ECO:0000256" key="5">
    <source>
        <dbReference type="ARBA" id="ARBA00022692"/>
    </source>
</evidence>
<proteinExistence type="inferred from homology"/>
<name>A0A564TKY2_9FIRM</name>
<dbReference type="AlphaFoldDB" id="A0A564TKY2"/>
<dbReference type="PANTHER" id="PTHR30330:SF3">
    <property type="entry name" value="TRANSCRIPTIONAL REGULATOR, LRP FAMILY"/>
    <property type="match status" value="1"/>
</dbReference>
<dbReference type="Pfam" id="PF01235">
    <property type="entry name" value="Na_Ala_symp"/>
    <property type="match status" value="1"/>
</dbReference>
<evidence type="ECO:0000256" key="3">
    <source>
        <dbReference type="ARBA" id="ARBA00022448"/>
    </source>
</evidence>
<evidence type="ECO:0000313" key="10">
    <source>
        <dbReference type="Proteomes" id="UP000358366"/>
    </source>
</evidence>
<evidence type="ECO:0000256" key="1">
    <source>
        <dbReference type="ARBA" id="ARBA00004651"/>
    </source>
</evidence>